<sequence>MYESHVNLYKSTMAPIVFAVATTDRPVLSATARPRRRFDHQMQTLVTPIATSSGVAHCLFQVDLAQRSPPQSRTLDAPRLRSAAEGLRQVLRHTYRLLNKRDWKLFNLAPEIGEHVGMSGTDLALANLLRFPSGCTPTLTSTSYLTPVLDPPRLRNVSDSVVGTHHPPHPPVAADLLRGEKDGRDAGCAERAGGARVLAEPGAAERELQRGRATSVLGPPRAGPEQPLPRGRPQQVPAAPPGGAPLAHCPQEEVTKPLNAISLNYSCLIK</sequence>
<gene>
    <name evidence="2" type="ORF">NEZAVI_LOCUS1753</name>
</gene>
<dbReference type="AlphaFoldDB" id="A0A9P0DYS8"/>
<feature type="region of interest" description="Disordered" evidence="1">
    <location>
        <begin position="200"/>
        <end position="249"/>
    </location>
</feature>
<name>A0A9P0DYS8_NEZVI</name>
<feature type="region of interest" description="Disordered" evidence="1">
    <location>
        <begin position="142"/>
        <end position="175"/>
    </location>
</feature>
<dbReference type="Proteomes" id="UP001152798">
    <property type="component" value="Chromosome 1"/>
</dbReference>
<accession>A0A9P0DYS8</accession>
<evidence type="ECO:0000256" key="1">
    <source>
        <dbReference type="SAM" id="MobiDB-lite"/>
    </source>
</evidence>
<evidence type="ECO:0000313" key="2">
    <source>
        <dbReference type="EMBL" id="CAH1390564.1"/>
    </source>
</evidence>
<proteinExistence type="predicted"/>
<reference evidence="2" key="1">
    <citation type="submission" date="2022-01" db="EMBL/GenBank/DDBJ databases">
        <authorList>
            <person name="King R."/>
        </authorList>
    </citation>
    <scope>NUCLEOTIDE SEQUENCE</scope>
</reference>
<keyword evidence="3" id="KW-1185">Reference proteome</keyword>
<organism evidence="2 3">
    <name type="scientific">Nezara viridula</name>
    <name type="common">Southern green stink bug</name>
    <name type="synonym">Cimex viridulus</name>
    <dbReference type="NCBI Taxonomy" id="85310"/>
    <lineage>
        <taxon>Eukaryota</taxon>
        <taxon>Metazoa</taxon>
        <taxon>Ecdysozoa</taxon>
        <taxon>Arthropoda</taxon>
        <taxon>Hexapoda</taxon>
        <taxon>Insecta</taxon>
        <taxon>Pterygota</taxon>
        <taxon>Neoptera</taxon>
        <taxon>Paraneoptera</taxon>
        <taxon>Hemiptera</taxon>
        <taxon>Heteroptera</taxon>
        <taxon>Panheteroptera</taxon>
        <taxon>Pentatomomorpha</taxon>
        <taxon>Pentatomoidea</taxon>
        <taxon>Pentatomidae</taxon>
        <taxon>Pentatominae</taxon>
        <taxon>Nezara</taxon>
    </lineage>
</organism>
<dbReference type="EMBL" id="OV725077">
    <property type="protein sequence ID" value="CAH1390564.1"/>
    <property type="molecule type" value="Genomic_DNA"/>
</dbReference>
<protein>
    <submittedName>
        <fullName evidence="2">Uncharacterized protein</fullName>
    </submittedName>
</protein>
<evidence type="ECO:0000313" key="3">
    <source>
        <dbReference type="Proteomes" id="UP001152798"/>
    </source>
</evidence>